<dbReference type="Pfam" id="PF00512">
    <property type="entry name" value="HisKA"/>
    <property type="match status" value="1"/>
</dbReference>
<organism evidence="9">
    <name type="scientific">uncultured Gemmatimonadota bacterium</name>
    <dbReference type="NCBI Taxonomy" id="203437"/>
    <lineage>
        <taxon>Bacteria</taxon>
        <taxon>Pseudomonadati</taxon>
        <taxon>Gemmatimonadota</taxon>
        <taxon>environmental samples</taxon>
    </lineage>
</organism>
<dbReference type="EMBL" id="CADCTV010000946">
    <property type="protein sequence ID" value="CAA9370003.1"/>
    <property type="molecule type" value="Genomic_DNA"/>
</dbReference>
<dbReference type="PROSITE" id="PS50109">
    <property type="entry name" value="HIS_KIN"/>
    <property type="match status" value="1"/>
</dbReference>
<dbReference type="CDD" id="cd16922">
    <property type="entry name" value="HATPase_EvgS-ArcB-TorS-like"/>
    <property type="match status" value="1"/>
</dbReference>
<dbReference type="InterPro" id="IPR036890">
    <property type="entry name" value="HATPase_C_sf"/>
</dbReference>
<dbReference type="SUPFAM" id="SSF55874">
    <property type="entry name" value="ATPase domain of HSP90 chaperone/DNA topoisomerase II/histidine kinase"/>
    <property type="match status" value="1"/>
</dbReference>
<dbReference type="SMART" id="SM00388">
    <property type="entry name" value="HisKA"/>
    <property type="match status" value="1"/>
</dbReference>
<reference evidence="9" key="1">
    <citation type="submission" date="2020-02" db="EMBL/GenBank/DDBJ databases">
        <authorList>
            <person name="Meier V. D."/>
        </authorList>
    </citation>
    <scope>NUCLEOTIDE SEQUENCE</scope>
    <source>
        <strain evidence="9">AVDCRST_MAG89</strain>
    </source>
</reference>
<dbReference type="SMART" id="SM00387">
    <property type="entry name" value="HATPase_c"/>
    <property type="match status" value="1"/>
</dbReference>
<evidence type="ECO:0000313" key="9">
    <source>
        <dbReference type="EMBL" id="CAA9370003.1"/>
    </source>
</evidence>
<feature type="compositionally biased region" description="Basic and acidic residues" evidence="7">
    <location>
        <begin position="302"/>
        <end position="315"/>
    </location>
</feature>
<dbReference type="InterPro" id="IPR004358">
    <property type="entry name" value="Sig_transdc_His_kin-like_C"/>
</dbReference>
<evidence type="ECO:0000256" key="4">
    <source>
        <dbReference type="ARBA" id="ARBA00022679"/>
    </source>
</evidence>
<dbReference type="CDD" id="cd00082">
    <property type="entry name" value="HisKA"/>
    <property type="match status" value="1"/>
</dbReference>
<dbReference type="InterPro" id="IPR005467">
    <property type="entry name" value="His_kinase_dom"/>
</dbReference>
<dbReference type="PRINTS" id="PR00344">
    <property type="entry name" value="BCTRLSENSOR"/>
</dbReference>
<dbReference type="Gene3D" id="1.10.287.130">
    <property type="match status" value="1"/>
</dbReference>
<dbReference type="InterPro" id="IPR050736">
    <property type="entry name" value="Sensor_HK_Regulatory"/>
</dbReference>
<evidence type="ECO:0000256" key="2">
    <source>
        <dbReference type="ARBA" id="ARBA00012438"/>
    </source>
</evidence>
<dbReference type="InterPro" id="IPR003594">
    <property type="entry name" value="HATPase_dom"/>
</dbReference>
<proteinExistence type="predicted"/>
<keyword evidence="5" id="KW-0418">Kinase</keyword>
<keyword evidence="3" id="KW-0597">Phosphoprotein</keyword>
<gene>
    <name evidence="9" type="ORF">AVDCRST_MAG89-4511</name>
</gene>
<dbReference type="Gene3D" id="3.30.565.10">
    <property type="entry name" value="Histidine kinase-like ATPase, C-terminal domain"/>
    <property type="match status" value="1"/>
</dbReference>
<keyword evidence="6" id="KW-0902">Two-component regulatory system</keyword>
<dbReference type="AlphaFoldDB" id="A0A6J4MVM6"/>
<dbReference type="PANTHER" id="PTHR43711:SF31">
    <property type="entry name" value="HISTIDINE KINASE"/>
    <property type="match status" value="1"/>
</dbReference>
<dbReference type="EC" id="2.7.13.3" evidence="2"/>
<dbReference type="InterPro" id="IPR036097">
    <property type="entry name" value="HisK_dim/P_sf"/>
</dbReference>
<evidence type="ECO:0000256" key="5">
    <source>
        <dbReference type="ARBA" id="ARBA00022777"/>
    </source>
</evidence>
<keyword evidence="4" id="KW-0808">Transferase</keyword>
<dbReference type="SUPFAM" id="SSF47384">
    <property type="entry name" value="Homodimeric domain of signal transducing histidine kinase"/>
    <property type="match status" value="1"/>
</dbReference>
<feature type="region of interest" description="Disordered" evidence="7">
    <location>
        <begin position="285"/>
        <end position="322"/>
    </location>
</feature>
<evidence type="ECO:0000256" key="6">
    <source>
        <dbReference type="ARBA" id="ARBA00023012"/>
    </source>
</evidence>
<accession>A0A6J4MVM6</accession>
<dbReference type="Pfam" id="PF02518">
    <property type="entry name" value="HATPase_c"/>
    <property type="match status" value="1"/>
</dbReference>
<evidence type="ECO:0000256" key="7">
    <source>
        <dbReference type="SAM" id="MobiDB-lite"/>
    </source>
</evidence>
<evidence type="ECO:0000259" key="8">
    <source>
        <dbReference type="PROSITE" id="PS50109"/>
    </source>
</evidence>
<evidence type="ECO:0000256" key="1">
    <source>
        <dbReference type="ARBA" id="ARBA00000085"/>
    </source>
</evidence>
<evidence type="ECO:0000256" key="3">
    <source>
        <dbReference type="ARBA" id="ARBA00022553"/>
    </source>
</evidence>
<name>A0A6J4MVM6_9BACT</name>
<dbReference type="PANTHER" id="PTHR43711">
    <property type="entry name" value="TWO-COMPONENT HISTIDINE KINASE"/>
    <property type="match status" value="1"/>
</dbReference>
<dbReference type="GO" id="GO:0000155">
    <property type="term" value="F:phosphorelay sensor kinase activity"/>
    <property type="evidence" value="ECO:0007669"/>
    <property type="project" value="InterPro"/>
</dbReference>
<dbReference type="InterPro" id="IPR003661">
    <property type="entry name" value="HisK_dim/P_dom"/>
</dbReference>
<protein>
    <recommendedName>
        <fullName evidence="2">histidine kinase</fullName>
        <ecNumber evidence="2">2.7.13.3</ecNumber>
    </recommendedName>
</protein>
<sequence length="322" mass="34714">MLLAEDLGRRCGMAVDNARLYAASQEARRVAEAARKAATLTAERAEELLGEANLARYEAAAAEHAKTTFLSTISHEFRTPLTAVQGFADLLADGEPITDAQRRQVGRIRTASDHLLGLIEEILTFARQQAGRSELRLREADLARVVRDVSAIVEPLAAAKGLSLVLDIPDGPIPSCTDVGKLRQIILNLAANAVKFTEEGEVRIGLEAADGSMLLRVTDSGIGIAEEHAEHVFEPFWQADQTDARLGGTGLGLAVTRQLAEQLGGEVVLEAGEKGSIFTVTLPLRTPTPDGEMPEEEVADTPEEKRIHGRREFTRRGSIAPS</sequence>
<feature type="compositionally biased region" description="Acidic residues" evidence="7">
    <location>
        <begin position="292"/>
        <end position="301"/>
    </location>
</feature>
<comment type="catalytic activity">
    <reaction evidence="1">
        <text>ATP + protein L-histidine = ADP + protein N-phospho-L-histidine.</text>
        <dbReference type="EC" id="2.7.13.3"/>
    </reaction>
</comment>
<feature type="domain" description="Histidine kinase" evidence="8">
    <location>
        <begin position="72"/>
        <end position="286"/>
    </location>
</feature>